<dbReference type="Pfam" id="PF13561">
    <property type="entry name" value="adh_short_C2"/>
    <property type="match status" value="1"/>
</dbReference>
<dbReference type="PANTHER" id="PTHR42760:SF133">
    <property type="entry name" value="3-OXOACYL-[ACYL-CARRIER-PROTEIN] REDUCTASE"/>
    <property type="match status" value="1"/>
</dbReference>
<keyword evidence="8" id="KW-1185">Reference proteome</keyword>
<keyword evidence="4" id="KW-0275">Fatty acid biosynthesis</keyword>
<evidence type="ECO:0000256" key="6">
    <source>
        <dbReference type="ARBA" id="ARBA00041707"/>
    </source>
</evidence>
<evidence type="ECO:0000256" key="1">
    <source>
        <dbReference type="ARBA" id="ARBA00005194"/>
    </source>
</evidence>
<comment type="caution">
    <text evidence="7">The sequence shown here is derived from an EMBL/GenBank/DDBJ whole genome shotgun (WGS) entry which is preliminary data.</text>
</comment>
<keyword evidence="4" id="KW-0444">Lipid biosynthesis</keyword>
<reference evidence="7" key="1">
    <citation type="submission" date="2023-06" db="EMBL/GenBank/DDBJ databases">
        <title>Reference genome for the Northern bat (Eptesicus nilssonii), a most northern bat species.</title>
        <authorList>
            <person name="Laine V.N."/>
            <person name="Pulliainen A.T."/>
            <person name="Lilley T.M."/>
        </authorList>
    </citation>
    <scope>NUCLEOTIDE SEQUENCE</scope>
    <source>
        <strain evidence="7">BLF_Eptnil</strain>
        <tissue evidence="7">Kidney</tissue>
    </source>
</reference>
<keyword evidence="3" id="KW-0560">Oxidoreductase</keyword>
<evidence type="ECO:0000256" key="5">
    <source>
        <dbReference type="ARBA" id="ARBA00041580"/>
    </source>
</evidence>
<evidence type="ECO:0000256" key="4">
    <source>
        <dbReference type="ARBA" id="ARBA00023160"/>
    </source>
</evidence>
<dbReference type="PANTHER" id="PTHR42760">
    <property type="entry name" value="SHORT-CHAIN DEHYDROGENASES/REDUCTASES FAMILY MEMBER"/>
    <property type="match status" value="1"/>
</dbReference>
<dbReference type="InterPro" id="IPR036291">
    <property type="entry name" value="NAD(P)-bd_dom_sf"/>
</dbReference>
<dbReference type="InterPro" id="IPR002347">
    <property type="entry name" value="SDR_fam"/>
</dbReference>
<dbReference type="SUPFAM" id="SSF51735">
    <property type="entry name" value="NAD(P)-binding Rossmann-fold domains"/>
    <property type="match status" value="1"/>
</dbReference>
<dbReference type="GO" id="GO:0006633">
    <property type="term" value="P:fatty acid biosynthetic process"/>
    <property type="evidence" value="ECO:0007669"/>
    <property type="project" value="UniProtKB-KW"/>
</dbReference>
<dbReference type="Proteomes" id="UP001177744">
    <property type="component" value="Unassembled WGS sequence"/>
</dbReference>
<keyword evidence="4" id="KW-0276">Fatty acid metabolism</keyword>
<accession>A0AA40I535</accession>
<evidence type="ECO:0000256" key="2">
    <source>
        <dbReference type="ARBA" id="ARBA00006484"/>
    </source>
</evidence>
<evidence type="ECO:0000256" key="3">
    <source>
        <dbReference type="ARBA" id="ARBA00023002"/>
    </source>
</evidence>
<dbReference type="Pfam" id="PF00106">
    <property type="entry name" value="adh_short"/>
    <property type="match status" value="1"/>
</dbReference>
<protein>
    <recommendedName>
        <fullName evidence="6">3-ketoacyl-[acyl-carrier-protein] reductase beta subunit</fullName>
    </recommendedName>
    <alternativeName>
        <fullName evidence="5">Quinone reductase CBR4</fullName>
    </alternativeName>
</protein>
<organism evidence="7 8">
    <name type="scientific">Cnephaeus nilssonii</name>
    <name type="common">Northern bat</name>
    <name type="synonym">Eptesicus nilssonii</name>
    <dbReference type="NCBI Taxonomy" id="3371016"/>
    <lineage>
        <taxon>Eukaryota</taxon>
        <taxon>Metazoa</taxon>
        <taxon>Chordata</taxon>
        <taxon>Craniata</taxon>
        <taxon>Vertebrata</taxon>
        <taxon>Euteleostomi</taxon>
        <taxon>Mammalia</taxon>
        <taxon>Eutheria</taxon>
        <taxon>Laurasiatheria</taxon>
        <taxon>Chiroptera</taxon>
        <taxon>Yangochiroptera</taxon>
        <taxon>Vespertilionidae</taxon>
        <taxon>Cnephaeus</taxon>
    </lineage>
</organism>
<dbReference type="EMBL" id="JAULJE010000005">
    <property type="protein sequence ID" value="KAK1343061.1"/>
    <property type="molecule type" value="Genomic_DNA"/>
</dbReference>
<evidence type="ECO:0000313" key="7">
    <source>
        <dbReference type="EMBL" id="KAK1343061.1"/>
    </source>
</evidence>
<dbReference type="AlphaFoldDB" id="A0AA40I535"/>
<keyword evidence="4" id="KW-0443">Lipid metabolism</keyword>
<dbReference type="GO" id="GO:0016616">
    <property type="term" value="F:oxidoreductase activity, acting on the CH-OH group of donors, NAD or NADP as acceptor"/>
    <property type="evidence" value="ECO:0007669"/>
    <property type="project" value="TreeGrafter"/>
</dbReference>
<name>A0AA40I535_CNENI</name>
<gene>
    <name evidence="7" type="ORF">QTO34_015833</name>
</gene>
<evidence type="ECO:0000313" key="8">
    <source>
        <dbReference type="Proteomes" id="UP001177744"/>
    </source>
</evidence>
<comment type="pathway">
    <text evidence="1">Lipid metabolism; fatty acid biosynthesis.</text>
</comment>
<comment type="similarity">
    <text evidence="2">Belongs to the short-chain dehydrogenases/reductases (SDR) family.</text>
</comment>
<dbReference type="PRINTS" id="PR00081">
    <property type="entry name" value="GDHRDH"/>
</dbReference>
<sequence>MEDGPRPAPVPTAASQPTVPFKVHEFVHWALSYYNSQDLETAQVPINYKSQQAVRPRSPSMVGRPGNRAGLTLRPDALLLAPLLGIRQGRNSAAGGGVEVLPFEARRWDSLLVSTKTEDVITQLHTNLLGFMLTCKAAMKTMIQQQRGSIVNVDCSGVGNEELILGHGDLKADGLRAIYDKSLNEEHLKKNIPLGRFGDPIDVAHAVVFLLESPYITGHVLVVDGGLQLTIESMSLDSSWQANRIFFAVSCEYPYFDVFFPESLDDIKDAILEPVFNGCGSQTLEVLLHLLLCLVQGVALVLKKDAGLLVPLTPLLGFVLIWAVDNGIDAALLEVMTCWDYFPNENGNQDLWLLIARLPACLITPNHLCLGLHRRSFIRKVVWKDVRNDIRKTTSPSMQCSPFLTSPWPAWLIHASVLFGRSAWEPVRADVDALTPYSSCLFPASWLVRDRAGGGEQAAFSRGG</sequence>
<proteinExistence type="inferred from homology"/>
<dbReference type="Gene3D" id="3.40.50.720">
    <property type="entry name" value="NAD(P)-binding Rossmann-like Domain"/>
    <property type="match status" value="2"/>
</dbReference>
<dbReference type="GO" id="GO:0048038">
    <property type="term" value="F:quinone binding"/>
    <property type="evidence" value="ECO:0007669"/>
    <property type="project" value="TreeGrafter"/>
</dbReference>